<dbReference type="Pfam" id="PF13672">
    <property type="entry name" value="PP2C_2"/>
    <property type="match status" value="1"/>
</dbReference>
<comment type="caution">
    <text evidence="3">The sequence shown here is derived from an EMBL/GenBank/DDBJ whole genome shotgun (WGS) entry which is preliminary data.</text>
</comment>
<dbReference type="PROSITE" id="PS51746">
    <property type="entry name" value="PPM_2"/>
    <property type="match status" value="1"/>
</dbReference>
<reference evidence="3" key="1">
    <citation type="submission" date="2016-09" db="EMBL/GenBank/DDBJ databases">
        <title>Draft genome of thermotolerant cyanobacterium Desertifilum sp. strain IPPAS B-1220.</title>
        <authorList>
            <person name="Sinetova M.A."/>
            <person name="Bolakhan K."/>
            <person name="Zayadan B.K."/>
            <person name="Mironov K.S."/>
            <person name="Ustinova V."/>
            <person name="Kupriyanova E.V."/>
            <person name="Sidorov R.A."/>
            <person name="Skrypnik A.N."/>
            <person name="Gogoleva N.E."/>
            <person name="Gogolev Y.V."/>
            <person name="Los D.A."/>
        </authorList>
    </citation>
    <scope>NUCLEOTIDE SEQUENCE [LARGE SCALE GENOMIC DNA]</scope>
    <source>
        <strain evidence="3">IPPAS B-1220</strain>
    </source>
</reference>
<evidence type="ECO:0000256" key="1">
    <source>
        <dbReference type="SAM" id="MobiDB-lite"/>
    </source>
</evidence>
<organism evidence="3">
    <name type="scientific">Desertifilum tharense IPPAS B-1220</name>
    <dbReference type="NCBI Taxonomy" id="1781255"/>
    <lineage>
        <taxon>Bacteria</taxon>
        <taxon>Bacillati</taxon>
        <taxon>Cyanobacteriota</taxon>
        <taxon>Cyanophyceae</taxon>
        <taxon>Desertifilales</taxon>
        <taxon>Desertifilaceae</taxon>
        <taxon>Desertifilum</taxon>
    </lineage>
</organism>
<name>A0A1E5QP48_9CYAN</name>
<dbReference type="Gene3D" id="3.60.40.10">
    <property type="entry name" value="PPM-type phosphatase domain"/>
    <property type="match status" value="1"/>
</dbReference>
<dbReference type="InterPro" id="IPR025874">
    <property type="entry name" value="DZR"/>
</dbReference>
<evidence type="ECO:0000313" key="3">
    <source>
        <dbReference type="EMBL" id="OEJ76367.1"/>
    </source>
</evidence>
<dbReference type="NCBIfam" id="NF011149">
    <property type="entry name" value="PRK14559.1"/>
    <property type="match status" value="1"/>
</dbReference>
<evidence type="ECO:0000259" key="2">
    <source>
        <dbReference type="PROSITE" id="PS51746"/>
    </source>
</evidence>
<sequence>MLICPQCQFENSDANKFCQSCGTSLTYKPCYACGAQVTYDAINCPQCGALTGTVLRAIVTLTGPSGHPYIPPVSNEEADEEATMPLWSMPSQAELKSTPASAEGATATPIPVPPLPSHPLPSEYLDLQQRYLLLDSLEECDRTQSEFQGRVLDCRPLQISLLEAIQGQAFSENAPLIPPMAELYLELQPELGQTLPEICDAWVQDNRAVLLLEDRSNWPMLVDLWREEQLSPQQIVFLLFEMVKLWESLEPLHCRQSLLIQDNLRVDEDQVIGLQRLYIESLHTPLSLQDLGRLWKELFEQSQQTYIGSLVLLLQQLQDGEIEDLEALQAKLRAIAEELTREPEISPPDLEDEDDLQPATVPDANTVPDLEAAQMGLVSPIASNMPASAPTRFQTSSFMPEPKSDVLDDQPTVVLPMQLFSLDNAGFTDTGTQRNHNEDAFCIQTKIERVETKTGRTLYAKGLYILCDGMGGHAGGEVASALAVDTLRRYFQTQWFDNPHYQDCLPSEESVREAVRLANNAIYEVNQQQSRTGSGRMGTTLVLVLVQDTNVVVSHVGDSRLYMATRKQGLIPVTQDHDVGQREIQRGVDPNLAYTRPDAYQLTQALGPRSDEFVKPDVQFMELNEDVLLVLSSDGMTDNDLLEKNYSTHLAPLLSSRASLEKGASDLIELANQYNGHDNITVVLIRAKVRPNLDNLKD</sequence>
<gene>
    <name evidence="3" type="ORF">BH720_05005</name>
</gene>
<dbReference type="InterPro" id="IPR036457">
    <property type="entry name" value="PPM-type-like_dom_sf"/>
</dbReference>
<dbReference type="SMART" id="SM00332">
    <property type="entry name" value="PP2Cc"/>
    <property type="match status" value="1"/>
</dbReference>
<dbReference type="SMART" id="SM00331">
    <property type="entry name" value="PP2C_SIG"/>
    <property type="match status" value="1"/>
</dbReference>
<dbReference type="Pfam" id="PF12773">
    <property type="entry name" value="DZR"/>
    <property type="match status" value="1"/>
</dbReference>
<dbReference type="STRING" id="1781255.BH720_05005"/>
<proteinExistence type="predicted"/>
<feature type="region of interest" description="Disordered" evidence="1">
    <location>
        <begin position="340"/>
        <end position="360"/>
    </location>
</feature>
<dbReference type="OrthoDB" id="495860at2"/>
<feature type="domain" description="PPM-type phosphatase" evidence="2">
    <location>
        <begin position="424"/>
        <end position="687"/>
    </location>
</feature>
<dbReference type="AlphaFoldDB" id="A0A1E5QP48"/>
<accession>A0A1E5QP48</accession>
<dbReference type="InterPro" id="IPR001932">
    <property type="entry name" value="PPM-type_phosphatase-like_dom"/>
</dbReference>
<dbReference type="GO" id="GO:0004722">
    <property type="term" value="F:protein serine/threonine phosphatase activity"/>
    <property type="evidence" value="ECO:0007669"/>
    <property type="project" value="InterPro"/>
</dbReference>
<protein>
    <recommendedName>
        <fullName evidence="2">PPM-type phosphatase domain-containing protein</fullName>
    </recommendedName>
</protein>
<dbReference type="PANTHER" id="PTHR47992">
    <property type="entry name" value="PROTEIN PHOSPHATASE"/>
    <property type="match status" value="1"/>
</dbReference>
<dbReference type="EMBL" id="MJGC01000039">
    <property type="protein sequence ID" value="OEJ76367.1"/>
    <property type="molecule type" value="Genomic_DNA"/>
</dbReference>
<dbReference type="CDD" id="cd00143">
    <property type="entry name" value="PP2Cc"/>
    <property type="match status" value="1"/>
</dbReference>
<dbReference type="InterPro" id="IPR015655">
    <property type="entry name" value="PP2C"/>
</dbReference>
<dbReference type="RefSeq" id="WP_069966068.1">
    <property type="nucleotide sequence ID" value="NZ_CM124774.1"/>
</dbReference>
<dbReference type="SUPFAM" id="SSF81606">
    <property type="entry name" value="PP2C-like"/>
    <property type="match status" value="1"/>
</dbReference>